<keyword evidence="6 9" id="KW-1133">Transmembrane helix</keyword>
<evidence type="ECO:0000256" key="7">
    <source>
        <dbReference type="ARBA" id="ARBA00023136"/>
    </source>
</evidence>
<comment type="function">
    <text evidence="8">Probably a riboflavin-binding protein that interacts with the energy-coupling factor (ECF) ABC-transporter complex.</text>
</comment>
<reference evidence="10 11" key="1">
    <citation type="submission" date="2019-09" db="EMBL/GenBank/DDBJ databases">
        <title>Genome sequencing of Lactobacillus acetotolerans.</title>
        <authorList>
            <person name="Kim K."/>
        </authorList>
    </citation>
    <scope>NUCLEOTIDE SEQUENCE [LARGE SCALE GENOMIC DNA]</scope>
    <source>
        <strain evidence="10 11">LA749</strain>
    </source>
</reference>
<dbReference type="PIRSF" id="PIRSF037778">
    <property type="entry name" value="UCP037778_transp_RibU"/>
    <property type="match status" value="1"/>
</dbReference>
<keyword evidence="3 8" id="KW-0813">Transport</keyword>
<dbReference type="InterPro" id="IPR025720">
    <property type="entry name" value="RibU"/>
</dbReference>
<sequence>MEVSILENAKRNSASLANIIAYALIGTIAFVIMKFEFPIIPGVGFLKFDFSDVIIVIGTIIFGAGPGIFIAFIRMLLSLVFSGFALPSLVGQTAAFLASLSFALPFYFVTKNIKEKKNKSLKDYLLPVVGLIIGILAMTLLLALINAFILTPVYAVTAVPNMPAINSYNGLLHFTEKVYLRQLLHLPSMKAYIFGIIVPFNLLKGTINSIVIYVLFATVLKNIKPFVRKHFNLKN</sequence>
<dbReference type="EMBL" id="CP044496">
    <property type="protein sequence ID" value="QFG51353.1"/>
    <property type="molecule type" value="Genomic_DNA"/>
</dbReference>
<keyword evidence="4 8" id="KW-1003">Cell membrane</keyword>
<evidence type="ECO:0000256" key="2">
    <source>
        <dbReference type="ARBA" id="ARBA00005540"/>
    </source>
</evidence>
<name>A0A5P5ZIV1_9LACO</name>
<feature type="transmembrane region" description="Helical" evidence="9">
    <location>
        <begin position="191"/>
        <end position="220"/>
    </location>
</feature>
<evidence type="ECO:0000256" key="1">
    <source>
        <dbReference type="ARBA" id="ARBA00004651"/>
    </source>
</evidence>
<feature type="transmembrane region" description="Helical" evidence="9">
    <location>
        <begin position="124"/>
        <end position="149"/>
    </location>
</feature>
<comment type="subcellular location">
    <subcellularLocation>
        <location evidence="1">Cell membrane</location>
        <topology evidence="1">Multi-pass membrane protein</topology>
    </subcellularLocation>
</comment>
<protein>
    <recommendedName>
        <fullName evidence="8">Riboflavin transporter</fullName>
    </recommendedName>
</protein>
<dbReference type="AlphaFoldDB" id="A0A5P5ZIV1"/>
<organism evidence="10 11">
    <name type="scientific">Lactobacillus acetotolerans</name>
    <dbReference type="NCBI Taxonomy" id="1600"/>
    <lineage>
        <taxon>Bacteria</taxon>
        <taxon>Bacillati</taxon>
        <taxon>Bacillota</taxon>
        <taxon>Bacilli</taxon>
        <taxon>Lactobacillales</taxon>
        <taxon>Lactobacillaceae</taxon>
        <taxon>Lactobacillus</taxon>
    </lineage>
</organism>
<keyword evidence="5 9" id="KW-0812">Transmembrane</keyword>
<evidence type="ECO:0000313" key="10">
    <source>
        <dbReference type="EMBL" id="QFG51353.1"/>
    </source>
</evidence>
<gene>
    <name evidence="10" type="ORF">LA749_04830</name>
</gene>
<dbReference type="Gene3D" id="1.10.1760.20">
    <property type="match status" value="1"/>
</dbReference>
<dbReference type="GO" id="GO:0032217">
    <property type="term" value="F:riboflavin transmembrane transporter activity"/>
    <property type="evidence" value="ECO:0007669"/>
    <property type="project" value="UniProtKB-UniRule"/>
</dbReference>
<dbReference type="InterPro" id="IPR024529">
    <property type="entry name" value="ECF_trnsprt_substrate-spec"/>
</dbReference>
<feature type="transmembrane region" description="Helical" evidence="9">
    <location>
        <begin position="89"/>
        <end position="109"/>
    </location>
</feature>
<accession>A0A5P5ZIV1</accession>
<evidence type="ECO:0000256" key="6">
    <source>
        <dbReference type="ARBA" id="ARBA00022989"/>
    </source>
</evidence>
<dbReference type="Pfam" id="PF12822">
    <property type="entry name" value="ECF_trnsprt"/>
    <property type="match status" value="1"/>
</dbReference>
<evidence type="ECO:0000256" key="5">
    <source>
        <dbReference type="ARBA" id="ARBA00022692"/>
    </source>
</evidence>
<evidence type="ECO:0000256" key="8">
    <source>
        <dbReference type="PIRNR" id="PIRNR037778"/>
    </source>
</evidence>
<evidence type="ECO:0000256" key="3">
    <source>
        <dbReference type="ARBA" id="ARBA00022448"/>
    </source>
</evidence>
<feature type="transmembrane region" description="Helical" evidence="9">
    <location>
        <begin position="12"/>
        <end position="32"/>
    </location>
</feature>
<evidence type="ECO:0000256" key="4">
    <source>
        <dbReference type="ARBA" id="ARBA00022475"/>
    </source>
</evidence>
<evidence type="ECO:0000256" key="9">
    <source>
        <dbReference type="SAM" id="Phobius"/>
    </source>
</evidence>
<dbReference type="GO" id="GO:0005886">
    <property type="term" value="C:plasma membrane"/>
    <property type="evidence" value="ECO:0007669"/>
    <property type="project" value="UniProtKB-SubCell"/>
</dbReference>
<proteinExistence type="inferred from homology"/>
<evidence type="ECO:0000313" key="11">
    <source>
        <dbReference type="Proteomes" id="UP000325393"/>
    </source>
</evidence>
<comment type="similarity">
    <text evidence="2 8">Belongs to the prokaryotic riboflavin transporter (P-RFT) (TC 2.A.87) family.</text>
</comment>
<dbReference type="PANTHER" id="PTHR38438">
    <property type="entry name" value="RIBOFLAVIN TRANSPORTER RIBU"/>
    <property type="match status" value="1"/>
</dbReference>
<keyword evidence="7 8" id="KW-0472">Membrane</keyword>
<dbReference type="PANTHER" id="PTHR38438:SF1">
    <property type="entry name" value="RIBOFLAVIN TRANSPORTER RIBU"/>
    <property type="match status" value="1"/>
</dbReference>
<feature type="transmembrane region" description="Helical" evidence="9">
    <location>
        <begin position="53"/>
        <end position="77"/>
    </location>
</feature>
<dbReference type="Proteomes" id="UP000325393">
    <property type="component" value="Chromosome"/>
</dbReference>